<keyword evidence="7" id="KW-1185">Reference proteome</keyword>
<evidence type="ECO:0000256" key="4">
    <source>
        <dbReference type="ARBA" id="ARBA00022840"/>
    </source>
</evidence>
<gene>
    <name evidence="6" type="ORF">IPV69_23540</name>
</gene>
<dbReference type="Gene3D" id="3.40.50.300">
    <property type="entry name" value="P-loop containing nucleotide triphosphate hydrolases"/>
    <property type="match status" value="1"/>
</dbReference>
<comment type="similarity">
    <text evidence="1">Belongs to the ABC transporter superfamily.</text>
</comment>
<evidence type="ECO:0000259" key="5">
    <source>
        <dbReference type="PROSITE" id="PS50893"/>
    </source>
</evidence>
<evidence type="ECO:0000256" key="2">
    <source>
        <dbReference type="ARBA" id="ARBA00022448"/>
    </source>
</evidence>
<evidence type="ECO:0000256" key="3">
    <source>
        <dbReference type="ARBA" id="ARBA00022741"/>
    </source>
</evidence>
<dbReference type="SUPFAM" id="SSF52540">
    <property type="entry name" value="P-loop containing nucleoside triphosphate hydrolases"/>
    <property type="match status" value="1"/>
</dbReference>
<dbReference type="InterPro" id="IPR050153">
    <property type="entry name" value="Metal_Ion_Import_ABC"/>
</dbReference>
<reference evidence="6 7" key="1">
    <citation type="submission" date="2020-10" db="EMBL/GenBank/DDBJ databases">
        <title>Wide distribution of Phycisphaera-like planctomycetes from WD2101 soil group in peatlands and genome analysis of the first cultivated representative.</title>
        <authorList>
            <person name="Dedysh S.N."/>
            <person name="Beletsky A.V."/>
            <person name="Ivanova A."/>
            <person name="Kulichevskaya I.S."/>
            <person name="Suzina N.E."/>
            <person name="Philippov D.A."/>
            <person name="Rakitin A.L."/>
            <person name="Mardanov A.V."/>
            <person name="Ravin N.V."/>
        </authorList>
    </citation>
    <scope>NUCLEOTIDE SEQUENCE [LARGE SCALE GENOMIC DNA]</scope>
    <source>
        <strain evidence="6 7">M1803</strain>
    </source>
</reference>
<dbReference type="PROSITE" id="PS50893">
    <property type="entry name" value="ABC_TRANSPORTER_2"/>
    <property type="match status" value="1"/>
</dbReference>
<accession>A0A7M2WUI5</accession>
<dbReference type="RefSeq" id="WP_206292176.1">
    <property type="nucleotide sequence ID" value="NZ_CP063458.1"/>
</dbReference>
<dbReference type="SMART" id="SM00382">
    <property type="entry name" value="AAA"/>
    <property type="match status" value="1"/>
</dbReference>
<dbReference type="Pfam" id="PF00005">
    <property type="entry name" value="ABC_tran"/>
    <property type="match status" value="1"/>
</dbReference>
<dbReference type="InterPro" id="IPR027417">
    <property type="entry name" value="P-loop_NTPase"/>
</dbReference>
<proteinExistence type="inferred from homology"/>
<name>A0A7M2WUI5_9BACT</name>
<keyword evidence="4 6" id="KW-0067">ATP-binding</keyword>
<dbReference type="GO" id="GO:0016887">
    <property type="term" value="F:ATP hydrolysis activity"/>
    <property type="evidence" value="ECO:0007669"/>
    <property type="project" value="InterPro"/>
</dbReference>
<feature type="domain" description="ABC transporter" evidence="5">
    <location>
        <begin position="5"/>
        <end position="240"/>
    </location>
</feature>
<organism evidence="6 7">
    <name type="scientific">Humisphaera borealis</name>
    <dbReference type="NCBI Taxonomy" id="2807512"/>
    <lineage>
        <taxon>Bacteria</taxon>
        <taxon>Pseudomonadati</taxon>
        <taxon>Planctomycetota</taxon>
        <taxon>Phycisphaerae</taxon>
        <taxon>Tepidisphaerales</taxon>
        <taxon>Tepidisphaeraceae</taxon>
        <taxon>Humisphaera</taxon>
    </lineage>
</organism>
<dbReference type="PANTHER" id="PTHR42734:SF17">
    <property type="entry name" value="METAL TRANSPORT SYSTEM ATP-BINDING PROTEIN TM_0124-RELATED"/>
    <property type="match status" value="1"/>
</dbReference>
<dbReference type="CDD" id="cd03235">
    <property type="entry name" value="ABC_Metallic_Cations"/>
    <property type="match status" value="1"/>
</dbReference>
<evidence type="ECO:0000256" key="1">
    <source>
        <dbReference type="ARBA" id="ARBA00005417"/>
    </source>
</evidence>
<protein>
    <submittedName>
        <fullName evidence="6">Metal ABC transporter ATP-binding protein</fullName>
    </submittedName>
</protein>
<dbReference type="FunFam" id="3.40.50.300:FF:000134">
    <property type="entry name" value="Iron-enterobactin ABC transporter ATP-binding protein"/>
    <property type="match status" value="1"/>
</dbReference>
<evidence type="ECO:0000313" key="6">
    <source>
        <dbReference type="EMBL" id="QOV89156.1"/>
    </source>
</evidence>
<keyword evidence="2" id="KW-0813">Transport</keyword>
<dbReference type="InterPro" id="IPR003439">
    <property type="entry name" value="ABC_transporter-like_ATP-bd"/>
</dbReference>
<dbReference type="InterPro" id="IPR003593">
    <property type="entry name" value="AAA+_ATPase"/>
</dbReference>
<dbReference type="EMBL" id="CP063458">
    <property type="protein sequence ID" value="QOV89156.1"/>
    <property type="molecule type" value="Genomic_DNA"/>
</dbReference>
<dbReference type="AlphaFoldDB" id="A0A7M2WUI5"/>
<dbReference type="KEGG" id="hbs:IPV69_23540"/>
<evidence type="ECO:0000313" key="7">
    <source>
        <dbReference type="Proteomes" id="UP000593765"/>
    </source>
</evidence>
<sequence length="270" mass="28917">MSELVSIRNLSFSYGSTVALENIDLSVLEGTTLGLIGPNGGGKSTLMKLMLGLLEPDAGEIRIGGLTPRKAVRRGDLIGYLPQRPHTPKNFPASVRQVVRMGLSGRAGLLHSPTTDDFAFVESLLTRVGLGDLADRPIGELSGGQLQRVYIARALAPRPKLLLLDEPTVGIDRGGQQRFIEFIQQLKVELGLTLVFVSHDLRAVTAIADRIACLSGTLHYHDVPDHLPAELVYRMFACDLEAMGIKGGHVCTHGAAETLVPIGVGSRVAS</sequence>
<dbReference type="PANTHER" id="PTHR42734">
    <property type="entry name" value="METAL TRANSPORT SYSTEM ATP-BINDING PROTEIN TM_0124-RELATED"/>
    <property type="match status" value="1"/>
</dbReference>
<dbReference type="Proteomes" id="UP000593765">
    <property type="component" value="Chromosome"/>
</dbReference>
<keyword evidence="3" id="KW-0547">Nucleotide-binding</keyword>
<dbReference type="GO" id="GO:0005524">
    <property type="term" value="F:ATP binding"/>
    <property type="evidence" value="ECO:0007669"/>
    <property type="project" value="UniProtKB-KW"/>
</dbReference>